<comment type="caution">
    <text evidence="1">The sequence shown here is derived from an EMBL/GenBank/DDBJ whole genome shotgun (WGS) entry which is preliminary data.</text>
</comment>
<proteinExistence type="predicted"/>
<gene>
    <name evidence="1" type="ORF">DDK22_17570</name>
</gene>
<sequence>MLVASKEPLYDAVRDGFRGFELCINEKSNGKSSPVIRIANRFEFHARHLIPFIGSASVLGGIPVLFADVNKDCFLVRYRFGTDAFIALHELTTQMVSA</sequence>
<protein>
    <submittedName>
        <fullName evidence="1">Uncharacterized protein</fullName>
    </submittedName>
</protein>
<accession>A0A367PH77</accession>
<evidence type="ECO:0000313" key="2">
    <source>
        <dbReference type="Proteomes" id="UP000253501"/>
    </source>
</evidence>
<evidence type="ECO:0000313" key="1">
    <source>
        <dbReference type="EMBL" id="RCJ07219.1"/>
    </source>
</evidence>
<reference evidence="1 2" key="1">
    <citation type="submission" date="2018-04" db="EMBL/GenBank/DDBJ databases">
        <title>Cupriavidus necator CR12 genome sequencing and assembly.</title>
        <authorList>
            <person name="Ben Fekih I."/>
            <person name="Mazhar H.S."/>
            <person name="Bello S.K."/>
            <person name="Rensing C."/>
        </authorList>
    </citation>
    <scope>NUCLEOTIDE SEQUENCE [LARGE SCALE GENOMIC DNA]</scope>
    <source>
        <strain evidence="1 2">CR12</strain>
    </source>
</reference>
<name>A0A367PH77_CUPNE</name>
<organism evidence="1 2">
    <name type="scientific">Cupriavidus necator</name>
    <name type="common">Alcaligenes eutrophus</name>
    <name type="synonym">Ralstonia eutropha</name>
    <dbReference type="NCBI Taxonomy" id="106590"/>
    <lineage>
        <taxon>Bacteria</taxon>
        <taxon>Pseudomonadati</taxon>
        <taxon>Pseudomonadota</taxon>
        <taxon>Betaproteobacteria</taxon>
        <taxon>Burkholderiales</taxon>
        <taxon>Burkholderiaceae</taxon>
        <taxon>Cupriavidus</taxon>
    </lineage>
</organism>
<dbReference type="AlphaFoldDB" id="A0A367PH77"/>
<dbReference type="EMBL" id="QDHA01000040">
    <property type="protein sequence ID" value="RCJ07219.1"/>
    <property type="molecule type" value="Genomic_DNA"/>
</dbReference>
<dbReference type="Proteomes" id="UP000253501">
    <property type="component" value="Unassembled WGS sequence"/>
</dbReference>